<proteinExistence type="predicted"/>
<keyword evidence="2" id="KW-1185">Reference proteome</keyword>
<evidence type="ECO:0000313" key="1">
    <source>
        <dbReference type="EMBL" id="KAF2002213.1"/>
    </source>
</evidence>
<dbReference type="EMBL" id="ML977578">
    <property type="protein sequence ID" value="KAF2002213.1"/>
    <property type="molecule type" value="Genomic_DNA"/>
</dbReference>
<sequence length="191" mass="22003">MGDTTGICVFPFSLLMTFQIRSYISLCPVRNTFIISIEHDRIKEPIRSVFCGAFCEITTEDPKWSLRMWEGGCSGPRFLSMNVIQAGMKLDKRRVKSGVYYRLVVRSLIFYLPPLSQKFRISKKNHALCKCWEQQPVARTLNRTTTCPLRATSLVSLQYNGLTRYAFFSSLSPATSLNIRSEYYTIWIQPS</sequence>
<evidence type="ECO:0000313" key="2">
    <source>
        <dbReference type="Proteomes" id="UP000799779"/>
    </source>
</evidence>
<organism evidence="1 2">
    <name type="scientific">Amniculicola lignicola CBS 123094</name>
    <dbReference type="NCBI Taxonomy" id="1392246"/>
    <lineage>
        <taxon>Eukaryota</taxon>
        <taxon>Fungi</taxon>
        <taxon>Dikarya</taxon>
        <taxon>Ascomycota</taxon>
        <taxon>Pezizomycotina</taxon>
        <taxon>Dothideomycetes</taxon>
        <taxon>Pleosporomycetidae</taxon>
        <taxon>Pleosporales</taxon>
        <taxon>Amniculicolaceae</taxon>
        <taxon>Amniculicola</taxon>
    </lineage>
</organism>
<dbReference type="Proteomes" id="UP000799779">
    <property type="component" value="Unassembled WGS sequence"/>
</dbReference>
<name>A0A6A5WK49_9PLEO</name>
<reference evidence="1" key="1">
    <citation type="journal article" date="2020" name="Stud. Mycol.">
        <title>101 Dothideomycetes genomes: a test case for predicting lifestyles and emergence of pathogens.</title>
        <authorList>
            <person name="Haridas S."/>
            <person name="Albert R."/>
            <person name="Binder M."/>
            <person name="Bloem J."/>
            <person name="Labutti K."/>
            <person name="Salamov A."/>
            <person name="Andreopoulos B."/>
            <person name="Baker S."/>
            <person name="Barry K."/>
            <person name="Bills G."/>
            <person name="Bluhm B."/>
            <person name="Cannon C."/>
            <person name="Castanera R."/>
            <person name="Culley D."/>
            <person name="Daum C."/>
            <person name="Ezra D."/>
            <person name="Gonzalez J."/>
            <person name="Henrissat B."/>
            <person name="Kuo A."/>
            <person name="Liang C."/>
            <person name="Lipzen A."/>
            <person name="Lutzoni F."/>
            <person name="Magnuson J."/>
            <person name="Mondo S."/>
            <person name="Nolan M."/>
            <person name="Ohm R."/>
            <person name="Pangilinan J."/>
            <person name="Park H.-J."/>
            <person name="Ramirez L."/>
            <person name="Alfaro M."/>
            <person name="Sun H."/>
            <person name="Tritt A."/>
            <person name="Yoshinaga Y."/>
            <person name="Zwiers L.-H."/>
            <person name="Turgeon B."/>
            <person name="Goodwin S."/>
            <person name="Spatafora J."/>
            <person name="Crous P."/>
            <person name="Grigoriev I."/>
        </authorList>
    </citation>
    <scope>NUCLEOTIDE SEQUENCE</scope>
    <source>
        <strain evidence="1">CBS 123094</strain>
    </source>
</reference>
<dbReference type="AlphaFoldDB" id="A0A6A5WK49"/>
<gene>
    <name evidence="1" type="ORF">P154DRAFT_142306</name>
</gene>
<protein>
    <submittedName>
        <fullName evidence="1">Uncharacterized protein</fullName>
    </submittedName>
</protein>
<accession>A0A6A5WK49</accession>